<feature type="transmembrane region" description="Helical" evidence="6">
    <location>
        <begin position="138"/>
        <end position="163"/>
    </location>
</feature>
<keyword evidence="2" id="KW-1003">Cell membrane</keyword>
<evidence type="ECO:0000256" key="2">
    <source>
        <dbReference type="ARBA" id="ARBA00022475"/>
    </source>
</evidence>
<proteinExistence type="predicted"/>
<protein>
    <recommendedName>
        <fullName evidence="7">VTT domain-containing protein</fullName>
    </recommendedName>
</protein>
<comment type="caution">
    <text evidence="8">The sequence shown here is derived from an EMBL/GenBank/DDBJ whole genome shotgun (WGS) entry which is preliminary data.</text>
</comment>
<evidence type="ECO:0000313" key="8">
    <source>
        <dbReference type="EMBL" id="CAI2374213.1"/>
    </source>
</evidence>
<keyword evidence="5 6" id="KW-0472">Membrane</keyword>
<dbReference type="PANTHER" id="PTHR12677">
    <property type="entry name" value="GOLGI APPARATUS MEMBRANE PROTEIN TVP38-RELATED"/>
    <property type="match status" value="1"/>
</dbReference>
<evidence type="ECO:0000256" key="1">
    <source>
        <dbReference type="ARBA" id="ARBA00004651"/>
    </source>
</evidence>
<keyword evidence="4 6" id="KW-1133">Transmembrane helix</keyword>
<dbReference type="InterPro" id="IPR015414">
    <property type="entry name" value="TMEM64"/>
</dbReference>
<feature type="transmembrane region" description="Helical" evidence="6">
    <location>
        <begin position="258"/>
        <end position="278"/>
    </location>
</feature>
<reference evidence="8" key="1">
    <citation type="submission" date="2023-07" db="EMBL/GenBank/DDBJ databases">
        <authorList>
            <consortium name="AG Swart"/>
            <person name="Singh M."/>
            <person name="Singh A."/>
            <person name="Seah K."/>
            <person name="Emmerich C."/>
        </authorList>
    </citation>
    <scope>NUCLEOTIDE SEQUENCE</scope>
    <source>
        <strain evidence="8">DP1</strain>
    </source>
</reference>
<evidence type="ECO:0000256" key="3">
    <source>
        <dbReference type="ARBA" id="ARBA00022692"/>
    </source>
</evidence>
<feature type="transmembrane region" description="Helical" evidence="6">
    <location>
        <begin position="103"/>
        <end position="132"/>
    </location>
</feature>
<evidence type="ECO:0000313" key="9">
    <source>
        <dbReference type="Proteomes" id="UP001295684"/>
    </source>
</evidence>
<dbReference type="Proteomes" id="UP001295684">
    <property type="component" value="Unassembled WGS sequence"/>
</dbReference>
<comment type="subcellular location">
    <subcellularLocation>
        <location evidence="1">Cell membrane</location>
        <topology evidence="1">Multi-pass membrane protein</topology>
    </subcellularLocation>
</comment>
<accession>A0AAD2CZ14</accession>
<dbReference type="GO" id="GO:0005886">
    <property type="term" value="C:plasma membrane"/>
    <property type="evidence" value="ECO:0007669"/>
    <property type="project" value="UniProtKB-SubCell"/>
</dbReference>
<feature type="transmembrane region" description="Helical" evidence="6">
    <location>
        <begin position="63"/>
        <end position="83"/>
    </location>
</feature>
<dbReference type="EMBL" id="CAMPGE010015599">
    <property type="protein sequence ID" value="CAI2374213.1"/>
    <property type="molecule type" value="Genomic_DNA"/>
</dbReference>
<feature type="transmembrane region" description="Helical" evidence="6">
    <location>
        <begin position="224"/>
        <end position="246"/>
    </location>
</feature>
<evidence type="ECO:0000259" key="7">
    <source>
        <dbReference type="Pfam" id="PF09335"/>
    </source>
</evidence>
<organism evidence="8 9">
    <name type="scientific">Euplotes crassus</name>
    <dbReference type="NCBI Taxonomy" id="5936"/>
    <lineage>
        <taxon>Eukaryota</taxon>
        <taxon>Sar</taxon>
        <taxon>Alveolata</taxon>
        <taxon>Ciliophora</taxon>
        <taxon>Intramacronucleata</taxon>
        <taxon>Spirotrichea</taxon>
        <taxon>Hypotrichia</taxon>
        <taxon>Euplotida</taxon>
        <taxon>Euplotidae</taxon>
        <taxon>Moneuplotes</taxon>
    </lineage>
</organism>
<keyword evidence="9" id="KW-1185">Reference proteome</keyword>
<gene>
    <name evidence="8" type="ORF">ECRASSUSDP1_LOCUS15565</name>
</gene>
<keyword evidence="3 6" id="KW-0812">Transmembrane</keyword>
<dbReference type="AlphaFoldDB" id="A0AAD2CZ14"/>
<feature type="domain" description="VTT" evidence="7">
    <location>
        <begin position="137"/>
        <end position="246"/>
    </location>
</feature>
<evidence type="ECO:0000256" key="4">
    <source>
        <dbReference type="ARBA" id="ARBA00022989"/>
    </source>
</evidence>
<sequence length="304" mass="34081">MNVETSQEKEVSYQRLAGSFTGSRSDPIEMIKSESSGVETRNDQDVRAEDQSESLCMKNFNKILIALGFVAIVTVFSVIAIVYKDSILLASSAYISYMRNHKFYCILIYGAAYIVLTPLCVPLLLIMTFGAYSFTQIYGYWLGFLIFVLLDYFCTIVGSLISFWNSRYLFRNCVQGMIQSKPKLRAFSLALSNNSIKMVALLRISHAMPYHLLNYMCGVTTMSSLNFTLGNLSAILGHVPTIYILSSISDITSGEDPLGPWIFVITAIGVIFMIVIIFKYTKAEIDSTMESVELQNLRDEELAS</sequence>
<dbReference type="Pfam" id="PF09335">
    <property type="entry name" value="VTT_dom"/>
    <property type="match status" value="1"/>
</dbReference>
<evidence type="ECO:0000256" key="6">
    <source>
        <dbReference type="SAM" id="Phobius"/>
    </source>
</evidence>
<dbReference type="PANTHER" id="PTHR12677:SF59">
    <property type="entry name" value="GOLGI APPARATUS MEMBRANE PROTEIN TVP38-RELATED"/>
    <property type="match status" value="1"/>
</dbReference>
<dbReference type="InterPro" id="IPR032816">
    <property type="entry name" value="VTT_dom"/>
</dbReference>
<evidence type="ECO:0000256" key="5">
    <source>
        <dbReference type="ARBA" id="ARBA00023136"/>
    </source>
</evidence>
<name>A0AAD2CZ14_EUPCR</name>